<protein>
    <submittedName>
        <fullName evidence="2">Uncharacterized protein</fullName>
    </submittedName>
</protein>
<accession>A0AAJ3LUW4</accession>
<comment type="caution">
    <text evidence="2">The sequence shown here is derived from an EMBL/GenBank/DDBJ whole genome shotgun (WGS) entry which is preliminary data.</text>
</comment>
<sequence>MDDYKIKNNERYNNIFEKLVININQNDTQSFFSGMLAYAMYKQEKHEWAESYRKKHNTNNIPLSDLNNFLLIYNDEYLLRLKNSAELSLIRFAELYTEIAIDLAKDEIKNISIIKEIKRYREGWWKAGLKSALGSIIFTFFAFFISVVISIANPDSNYSKLIHFIIGGKEFVIQQIS</sequence>
<evidence type="ECO:0000313" key="3">
    <source>
        <dbReference type="Proteomes" id="UP000078250"/>
    </source>
</evidence>
<keyword evidence="1" id="KW-1133">Transmembrane helix</keyword>
<dbReference type="Proteomes" id="UP000078250">
    <property type="component" value="Unassembled WGS sequence"/>
</dbReference>
<dbReference type="AlphaFoldDB" id="A0AAJ3LUW4"/>
<keyword evidence="1" id="KW-0812">Transmembrane</keyword>
<gene>
    <name evidence="2" type="ORF">M997_0646</name>
</gene>
<evidence type="ECO:0000313" key="2">
    <source>
        <dbReference type="EMBL" id="OAT49431.1"/>
    </source>
</evidence>
<feature type="transmembrane region" description="Helical" evidence="1">
    <location>
        <begin position="127"/>
        <end position="152"/>
    </location>
</feature>
<keyword evidence="3" id="KW-1185">Reference proteome</keyword>
<keyword evidence="1" id="KW-0472">Membrane</keyword>
<evidence type="ECO:0000256" key="1">
    <source>
        <dbReference type="SAM" id="Phobius"/>
    </source>
</evidence>
<dbReference type="RefSeq" id="WP_064718661.1">
    <property type="nucleotide sequence ID" value="NZ_LXEV01000011.1"/>
</dbReference>
<proteinExistence type="predicted"/>
<dbReference type="EMBL" id="LXEV01000011">
    <property type="protein sequence ID" value="OAT49431.1"/>
    <property type="molecule type" value="Genomic_DNA"/>
</dbReference>
<name>A0AAJ3LUW4_PROHU</name>
<organism evidence="2 3">
    <name type="scientific">Proteus hauseri ATCC 700826</name>
    <dbReference type="NCBI Taxonomy" id="1354271"/>
    <lineage>
        <taxon>Bacteria</taxon>
        <taxon>Pseudomonadati</taxon>
        <taxon>Pseudomonadota</taxon>
        <taxon>Gammaproteobacteria</taxon>
        <taxon>Enterobacterales</taxon>
        <taxon>Morganellaceae</taxon>
        <taxon>Proteus</taxon>
    </lineage>
</organism>
<reference evidence="2 3" key="1">
    <citation type="submission" date="2016-04" db="EMBL/GenBank/DDBJ databases">
        <title>ATOL: Assembling a taxonomically balanced genome-scale reconstruction of the evolutionary history of the Enterobacteriaceae.</title>
        <authorList>
            <person name="Plunkett G.III."/>
            <person name="Neeno-Eckwall E.C."/>
            <person name="Glasner J.D."/>
            <person name="Perna N.T."/>
        </authorList>
    </citation>
    <scope>NUCLEOTIDE SEQUENCE [LARGE SCALE GENOMIC DNA]</scope>
    <source>
        <strain evidence="2 3">ATCC 700826</strain>
    </source>
</reference>